<sequence>MKQLSRKEKILTQLVGVVFLLLVLAAIFAPPSLDWSYSFSRNDEIPFGNELVFESLPELFPGEEIITSWTSPHLFLEEKIPLNTNFIYINGRINAKPSDVDVLLDAAKAGNHIFMASEVVYGVLADTFKLEYKPELWEDLDFFSSDSVGFYFANKKLNNGFGYWYPKWMTRFYFSRYDTSRVTVLGYDDKGKTNFIKVKFGNGYFYFHSNPLAFTNYHFLSRNNYEYISKALSYLPVQATVWDEYYKPGHMHVEGLFDYVLENGSLQMAWYIILVGVLALFAFGSKRVQRPIPEIKTPENSSLTFIETIAKLYYHRQDHLDIAKKRFTYFLEFLRTKYFINTSLETSRVIGEVSQKSGVSERTVAALFQMGNRLQELRRISQEDLEQFNRQIDFFYNNCQ</sequence>
<keyword evidence="1" id="KW-0812">Transmembrane</keyword>
<evidence type="ECO:0000256" key="1">
    <source>
        <dbReference type="SAM" id="Phobius"/>
    </source>
</evidence>
<accession>A0A1I1UR51</accession>
<dbReference type="AlphaFoldDB" id="A0A1I1UR51"/>
<reference evidence="2 3" key="1">
    <citation type="submission" date="2016-10" db="EMBL/GenBank/DDBJ databases">
        <authorList>
            <person name="de Groot N.N."/>
        </authorList>
    </citation>
    <scope>NUCLEOTIDE SEQUENCE [LARGE SCALE GENOMIC DNA]</scope>
    <source>
        <strain evidence="2 3">DSM 19012</strain>
    </source>
</reference>
<dbReference type="EMBL" id="FONA01000001">
    <property type="protein sequence ID" value="SFD73291.1"/>
    <property type="molecule type" value="Genomic_DNA"/>
</dbReference>
<evidence type="ECO:0000313" key="3">
    <source>
        <dbReference type="Proteomes" id="UP000181976"/>
    </source>
</evidence>
<evidence type="ECO:0000313" key="2">
    <source>
        <dbReference type="EMBL" id="SFD73291.1"/>
    </source>
</evidence>
<keyword evidence="1" id="KW-0472">Membrane</keyword>
<proteinExistence type="predicted"/>
<dbReference type="RefSeq" id="WP_010526921.1">
    <property type="nucleotide sequence ID" value="NZ_AFSL01000023.1"/>
</dbReference>
<keyword evidence="3" id="KW-1185">Reference proteome</keyword>
<evidence type="ECO:0008006" key="4">
    <source>
        <dbReference type="Google" id="ProtNLM"/>
    </source>
</evidence>
<name>A0A1I1UR51_9BACT</name>
<dbReference type="OrthoDB" id="1111222at2"/>
<dbReference type="eggNOG" id="ENOG502Z8TX">
    <property type="taxonomic scope" value="Bacteria"/>
</dbReference>
<gene>
    <name evidence="2" type="ORF">SAMN05444380_101173</name>
</gene>
<organism evidence="2 3">
    <name type="scientific">Thermophagus xiamenensis</name>
    <dbReference type="NCBI Taxonomy" id="385682"/>
    <lineage>
        <taxon>Bacteria</taxon>
        <taxon>Pseudomonadati</taxon>
        <taxon>Bacteroidota</taxon>
        <taxon>Bacteroidia</taxon>
        <taxon>Marinilabiliales</taxon>
        <taxon>Marinilabiliaceae</taxon>
        <taxon>Thermophagus</taxon>
    </lineage>
</organism>
<dbReference type="STRING" id="385682.SAMN05444380_101173"/>
<protein>
    <recommendedName>
        <fullName evidence="4">DUF4350 domain-containing protein</fullName>
    </recommendedName>
</protein>
<dbReference type="InParanoid" id="A0A1I1UR51"/>
<feature type="transmembrane region" description="Helical" evidence="1">
    <location>
        <begin position="268"/>
        <end position="285"/>
    </location>
</feature>
<keyword evidence="1" id="KW-1133">Transmembrane helix</keyword>
<dbReference type="Proteomes" id="UP000181976">
    <property type="component" value="Unassembled WGS sequence"/>
</dbReference>